<dbReference type="SMART" id="SM01134">
    <property type="entry name" value="DeoRC"/>
    <property type="match status" value="1"/>
</dbReference>
<dbReference type="InterPro" id="IPR050313">
    <property type="entry name" value="Carb_Metab_HTH_regulators"/>
</dbReference>
<protein>
    <submittedName>
        <fullName evidence="5">DeoR/GlpR transcriptional regulator</fullName>
    </submittedName>
</protein>
<dbReference type="SUPFAM" id="SSF46785">
    <property type="entry name" value="Winged helix' DNA-binding domain"/>
    <property type="match status" value="1"/>
</dbReference>
<dbReference type="Pfam" id="PF00455">
    <property type="entry name" value="DeoRC"/>
    <property type="match status" value="1"/>
</dbReference>
<dbReference type="Pfam" id="PF08220">
    <property type="entry name" value="HTH_DeoR"/>
    <property type="match status" value="1"/>
</dbReference>
<dbReference type="Gene3D" id="1.10.10.10">
    <property type="entry name" value="Winged helix-like DNA-binding domain superfamily/Winged helix DNA-binding domain"/>
    <property type="match status" value="1"/>
</dbReference>
<comment type="caution">
    <text evidence="5">The sequence shown here is derived from an EMBL/GenBank/DDBJ whole genome shotgun (WGS) entry which is preliminary data.</text>
</comment>
<dbReference type="InterPro" id="IPR036390">
    <property type="entry name" value="WH_DNA-bd_sf"/>
</dbReference>
<dbReference type="InterPro" id="IPR014036">
    <property type="entry name" value="DeoR-like_C"/>
</dbReference>
<keyword evidence="1" id="KW-0805">Transcription regulation</keyword>
<evidence type="ECO:0000256" key="1">
    <source>
        <dbReference type="ARBA" id="ARBA00023015"/>
    </source>
</evidence>
<evidence type="ECO:0000256" key="2">
    <source>
        <dbReference type="ARBA" id="ARBA00023125"/>
    </source>
</evidence>
<dbReference type="PROSITE" id="PS00894">
    <property type="entry name" value="HTH_DEOR_1"/>
    <property type="match status" value="1"/>
</dbReference>
<evidence type="ECO:0000313" key="5">
    <source>
        <dbReference type="EMBL" id="MBO2447606.1"/>
    </source>
</evidence>
<keyword evidence="6" id="KW-1185">Reference proteome</keyword>
<dbReference type="AlphaFoldDB" id="A0A939T1H4"/>
<sequence length="254" mass="25854">MLAQQRRALIIEELERGGAVRVADLAERLGVSDMTVRRDLDQLVRQGLVQKVHGGAIAPGGAAGFEPGFTAKSDASVPAKAAIAERAAGLVSSGAVVGLGAGTTVHALAAHLAEVPDLTVVTNSLPAADILHRPGGPTVILTGGTRTPSDALVGPVADLAIAGLHVDVLFLGCHGVTAETGLTSPNLAEAQTNTAFVTAARRVVVLADHTKWGMVGLATFAPLSRVDVFVTDAALPEPARIALSEQVGELVITD</sequence>
<dbReference type="InterPro" id="IPR018356">
    <property type="entry name" value="Tscrpt_reg_HTH_DeoR_CS"/>
</dbReference>
<dbReference type="PANTHER" id="PTHR30363">
    <property type="entry name" value="HTH-TYPE TRANSCRIPTIONAL REGULATOR SRLR-RELATED"/>
    <property type="match status" value="1"/>
</dbReference>
<dbReference type="GO" id="GO:0003677">
    <property type="term" value="F:DNA binding"/>
    <property type="evidence" value="ECO:0007669"/>
    <property type="project" value="UniProtKB-KW"/>
</dbReference>
<reference evidence="5" key="1">
    <citation type="submission" date="2021-03" db="EMBL/GenBank/DDBJ databases">
        <authorList>
            <person name="Kanchanasin P."/>
            <person name="Saeng-In P."/>
            <person name="Phongsopitanun W."/>
            <person name="Yuki M."/>
            <person name="Kudo T."/>
            <person name="Ohkuma M."/>
            <person name="Tanasupawat S."/>
        </authorList>
    </citation>
    <scope>NUCLEOTIDE SEQUENCE</scope>
    <source>
        <strain evidence="5">GKU 128</strain>
    </source>
</reference>
<dbReference type="PRINTS" id="PR00037">
    <property type="entry name" value="HTHLACR"/>
</dbReference>
<feature type="domain" description="HTH deoR-type" evidence="4">
    <location>
        <begin position="3"/>
        <end position="58"/>
    </location>
</feature>
<dbReference type="EMBL" id="JAGEOJ010000004">
    <property type="protein sequence ID" value="MBO2447606.1"/>
    <property type="molecule type" value="Genomic_DNA"/>
</dbReference>
<dbReference type="InterPro" id="IPR036388">
    <property type="entry name" value="WH-like_DNA-bd_sf"/>
</dbReference>
<dbReference type="PROSITE" id="PS51000">
    <property type="entry name" value="HTH_DEOR_2"/>
    <property type="match status" value="1"/>
</dbReference>
<evidence type="ECO:0000259" key="4">
    <source>
        <dbReference type="PROSITE" id="PS51000"/>
    </source>
</evidence>
<evidence type="ECO:0000256" key="3">
    <source>
        <dbReference type="ARBA" id="ARBA00023163"/>
    </source>
</evidence>
<dbReference type="Gene3D" id="3.40.50.1360">
    <property type="match status" value="1"/>
</dbReference>
<dbReference type="InterPro" id="IPR001034">
    <property type="entry name" value="DeoR_HTH"/>
</dbReference>
<evidence type="ECO:0000313" key="6">
    <source>
        <dbReference type="Proteomes" id="UP000669179"/>
    </source>
</evidence>
<gene>
    <name evidence="5" type="ORF">J4573_10950</name>
</gene>
<organism evidence="5 6">
    <name type="scientific">Actinomadura barringtoniae</name>
    <dbReference type="NCBI Taxonomy" id="1427535"/>
    <lineage>
        <taxon>Bacteria</taxon>
        <taxon>Bacillati</taxon>
        <taxon>Actinomycetota</taxon>
        <taxon>Actinomycetes</taxon>
        <taxon>Streptosporangiales</taxon>
        <taxon>Thermomonosporaceae</taxon>
        <taxon>Actinomadura</taxon>
    </lineage>
</organism>
<keyword evidence="2" id="KW-0238">DNA-binding</keyword>
<keyword evidence="3" id="KW-0804">Transcription</keyword>
<accession>A0A939T1H4</accession>
<dbReference type="PANTHER" id="PTHR30363:SF44">
    <property type="entry name" value="AGA OPERON TRANSCRIPTIONAL REPRESSOR-RELATED"/>
    <property type="match status" value="1"/>
</dbReference>
<proteinExistence type="predicted"/>
<dbReference type="Proteomes" id="UP000669179">
    <property type="component" value="Unassembled WGS sequence"/>
</dbReference>
<name>A0A939T1H4_9ACTN</name>
<dbReference type="SMART" id="SM00420">
    <property type="entry name" value="HTH_DEOR"/>
    <property type="match status" value="1"/>
</dbReference>
<dbReference type="GO" id="GO:0003700">
    <property type="term" value="F:DNA-binding transcription factor activity"/>
    <property type="evidence" value="ECO:0007669"/>
    <property type="project" value="InterPro"/>
</dbReference>
<dbReference type="InterPro" id="IPR037171">
    <property type="entry name" value="NagB/RpiA_transferase-like"/>
</dbReference>
<dbReference type="SUPFAM" id="SSF100950">
    <property type="entry name" value="NagB/RpiA/CoA transferase-like"/>
    <property type="match status" value="1"/>
</dbReference>